<name>A0A834XDA8_9FABA</name>
<organism evidence="1 2">
    <name type="scientific">Senna tora</name>
    <dbReference type="NCBI Taxonomy" id="362788"/>
    <lineage>
        <taxon>Eukaryota</taxon>
        <taxon>Viridiplantae</taxon>
        <taxon>Streptophyta</taxon>
        <taxon>Embryophyta</taxon>
        <taxon>Tracheophyta</taxon>
        <taxon>Spermatophyta</taxon>
        <taxon>Magnoliopsida</taxon>
        <taxon>eudicotyledons</taxon>
        <taxon>Gunneridae</taxon>
        <taxon>Pentapetalae</taxon>
        <taxon>rosids</taxon>
        <taxon>fabids</taxon>
        <taxon>Fabales</taxon>
        <taxon>Fabaceae</taxon>
        <taxon>Caesalpinioideae</taxon>
        <taxon>Cassia clade</taxon>
        <taxon>Senna</taxon>
    </lineage>
</organism>
<sequence length="150" mass="17083">MCKPKVQGGLGMRHLKHQNQAFMTKLGWGLINQKDALWARVLRGKYKCGDDIMPEVAARSTSSRLWKGIAANWQHVKRGVVWRIGDGKNIRFWSDPWLPDGVVLGNVTTVPLAQQVMEDKIEEYVTASGAWDWDRFDYLLPDDICKKIAS</sequence>
<dbReference type="Proteomes" id="UP000634136">
    <property type="component" value="Unassembled WGS sequence"/>
</dbReference>
<dbReference type="EMBL" id="JAAIUW010000002">
    <property type="protein sequence ID" value="KAF7842106.1"/>
    <property type="molecule type" value="Genomic_DNA"/>
</dbReference>
<dbReference type="OrthoDB" id="1720282at2759"/>
<accession>A0A834XDA8</accession>
<keyword evidence="2" id="KW-1185">Reference proteome</keyword>
<reference evidence="1" key="1">
    <citation type="submission" date="2020-09" db="EMBL/GenBank/DDBJ databases">
        <title>Genome-Enabled Discovery of Anthraquinone Biosynthesis in Senna tora.</title>
        <authorList>
            <person name="Kang S.-H."/>
            <person name="Pandey R.P."/>
            <person name="Lee C.-M."/>
            <person name="Sim J.-S."/>
            <person name="Jeong J.-T."/>
            <person name="Choi B.-S."/>
            <person name="Jung M."/>
            <person name="Ginzburg D."/>
            <person name="Zhao K."/>
            <person name="Won S.Y."/>
            <person name="Oh T.-J."/>
            <person name="Yu Y."/>
            <person name="Kim N.-H."/>
            <person name="Lee O.R."/>
            <person name="Lee T.-H."/>
            <person name="Bashyal P."/>
            <person name="Kim T.-S."/>
            <person name="Lee W.-H."/>
            <person name="Kawkins C."/>
            <person name="Kim C.-K."/>
            <person name="Kim J.S."/>
            <person name="Ahn B.O."/>
            <person name="Rhee S.Y."/>
            <person name="Sohng J.K."/>
        </authorList>
    </citation>
    <scope>NUCLEOTIDE SEQUENCE</scope>
    <source>
        <tissue evidence="1">Leaf</tissue>
    </source>
</reference>
<evidence type="ECO:0000313" key="1">
    <source>
        <dbReference type="EMBL" id="KAF7842106.1"/>
    </source>
</evidence>
<evidence type="ECO:0000313" key="2">
    <source>
        <dbReference type="Proteomes" id="UP000634136"/>
    </source>
</evidence>
<proteinExistence type="predicted"/>
<protein>
    <submittedName>
        <fullName evidence="1">Putative ribonuclease H protein At1g65750 family</fullName>
    </submittedName>
</protein>
<gene>
    <name evidence="1" type="ORF">G2W53_004404</name>
</gene>
<comment type="caution">
    <text evidence="1">The sequence shown here is derived from an EMBL/GenBank/DDBJ whole genome shotgun (WGS) entry which is preliminary data.</text>
</comment>
<dbReference type="AlphaFoldDB" id="A0A834XDA8"/>